<dbReference type="RefSeq" id="XP_011132088.1">
    <property type="nucleotide sequence ID" value="XM_011133786.1"/>
</dbReference>
<proteinExistence type="predicted"/>
<evidence type="ECO:0000313" key="2">
    <source>
        <dbReference type="EMBL" id="EZG48584.1"/>
    </source>
</evidence>
<keyword evidence="1 2" id="KW-0812">Transmembrane</keyword>
<keyword evidence="3" id="KW-1185">Reference proteome</keyword>
<keyword evidence="1" id="KW-0472">Membrane</keyword>
<evidence type="ECO:0000313" key="3">
    <source>
        <dbReference type="Proteomes" id="UP000019763"/>
    </source>
</evidence>
<comment type="caution">
    <text evidence="2">The sequence shown here is derived from an EMBL/GenBank/DDBJ whole genome shotgun (WGS) entry which is preliminary data.</text>
</comment>
<organism evidence="2 3">
    <name type="scientific">Gregarina niphandrodes</name>
    <name type="common">Septate eugregarine</name>
    <dbReference type="NCBI Taxonomy" id="110365"/>
    <lineage>
        <taxon>Eukaryota</taxon>
        <taxon>Sar</taxon>
        <taxon>Alveolata</taxon>
        <taxon>Apicomplexa</taxon>
        <taxon>Conoidasida</taxon>
        <taxon>Gregarinasina</taxon>
        <taxon>Eugregarinorida</taxon>
        <taxon>Gregarinidae</taxon>
        <taxon>Gregarina</taxon>
    </lineage>
</organism>
<dbReference type="GeneID" id="22914509"/>
<keyword evidence="1" id="KW-1133">Transmembrane helix</keyword>
<sequence>MNPGNSSPDDEQSDHGSLPPALADYLHVTVGHTVKNSVPSFAGNKLTVTAIRNTGRNLGYILGLVVGGDCYKAALLEEIETQNRTLPLPADLYMASRLLLFIYVDEKTDAVTKTSKRAWQSSTLSAVAVNVDWLERLGQTAAIEQMKVNGAHFSGSVFTRHLHYEVDVASLIAAGAAVQYRFHSPGELTAPLSERFKVMMDCNMFDKPFDRSFKEWMQNHENPDSCVSQRYFRLPARPGTVIGLPRGDSRIVEASAFRTLGSETGSWPALDRVVETIESFCATTQVAEDPACPGVGTAAAIQESLQQTPVEQGSSPFEGMQMPGRPNISAVCPRKSFAIAVVEETIRAWDYTYGVPADRLAQIRKAKILRRGLTSWRTTRFKDLGLLTTIPEKAVRPATTFGVLTHMAMKVANYRTEYSDFSGIVCCAVVNVMLFLLHVYG</sequence>
<reference evidence="2" key="1">
    <citation type="submission" date="2013-12" db="EMBL/GenBank/DDBJ databases">
        <authorList>
            <person name="Omoto C.K."/>
            <person name="Sibley D."/>
            <person name="Venepally P."/>
            <person name="Hadjithomas M."/>
            <person name="Karamycheva S."/>
            <person name="Brunk B."/>
            <person name="Roos D."/>
            <person name="Caler E."/>
            <person name="Lorenzi H."/>
        </authorList>
    </citation>
    <scope>NUCLEOTIDE SEQUENCE</scope>
</reference>
<feature type="transmembrane region" description="Helical" evidence="1">
    <location>
        <begin position="421"/>
        <end position="440"/>
    </location>
</feature>
<dbReference type="Proteomes" id="UP000019763">
    <property type="component" value="Unassembled WGS sequence"/>
</dbReference>
<protein>
    <submittedName>
        <fullName evidence="2">Transmembrane protein</fullName>
    </submittedName>
</protein>
<evidence type="ECO:0000256" key="1">
    <source>
        <dbReference type="SAM" id="Phobius"/>
    </source>
</evidence>
<dbReference type="AlphaFoldDB" id="A0A023B1Z0"/>
<gene>
    <name evidence="2" type="ORF">GNI_128670</name>
</gene>
<name>A0A023B1Z0_GRENI</name>
<dbReference type="VEuPathDB" id="CryptoDB:GNI_128670"/>
<accession>A0A023B1Z0</accession>
<dbReference type="EMBL" id="AFNH02000960">
    <property type="protein sequence ID" value="EZG48584.1"/>
    <property type="molecule type" value="Genomic_DNA"/>
</dbReference>